<sequence length="82" mass="9525">MLHILCQLSLPYNFLSHMLNSQFGFETSLPCCVVFSIQHIATDLLYFTLHLYPVVSFLASNISQLIFFTLLCMHYPSKVFYL</sequence>
<dbReference type="AlphaFoldDB" id="R0I4N5"/>
<name>R0I4N5_9BRAS</name>
<evidence type="ECO:0000256" key="1">
    <source>
        <dbReference type="SAM" id="Phobius"/>
    </source>
</evidence>
<protein>
    <submittedName>
        <fullName evidence="2">Uncharacterized protein</fullName>
    </submittedName>
</protein>
<feature type="transmembrane region" description="Helical" evidence="1">
    <location>
        <begin position="51"/>
        <end position="73"/>
    </location>
</feature>
<gene>
    <name evidence="2" type="ORF">CARUB_v10010785mg</name>
</gene>
<accession>R0I4N5</accession>
<evidence type="ECO:0000313" key="3">
    <source>
        <dbReference type="Proteomes" id="UP000029121"/>
    </source>
</evidence>
<evidence type="ECO:0000313" key="2">
    <source>
        <dbReference type="EMBL" id="EOA37249.1"/>
    </source>
</evidence>
<dbReference type="Proteomes" id="UP000029121">
    <property type="component" value="Unassembled WGS sequence"/>
</dbReference>
<keyword evidence="1" id="KW-0812">Transmembrane</keyword>
<keyword evidence="1" id="KW-1133">Transmembrane helix</keyword>
<keyword evidence="1" id="KW-0472">Membrane</keyword>
<dbReference type="EMBL" id="KB870805">
    <property type="protein sequence ID" value="EOA37249.1"/>
    <property type="molecule type" value="Genomic_DNA"/>
</dbReference>
<keyword evidence="3" id="KW-1185">Reference proteome</keyword>
<organism evidence="2 3">
    <name type="scientific">Capsella rubella</name>
    <dbReference type="NCBI Taxonomy" id="81985"/>
    <lineage>
        <taxon>Eukaryota</taxon>
        <taxon>Viridiplantae</taxon>
        <taxon>Streptophyta</taxon>
        <taxon>Embryophyta</taxon>
        <taxon>Tracheophyta</taxon>
        <taxon>Spermatophyta</taxon>
        <taxon>Magnoliopsida</taxon>
        <taxon>eudicotyledons</taxon>
        <taxon>Gunneridae</taxon>
        <taxon>Pentapetalae</taxon>
        <taxon>rosids</taxon>
        <taxon>malvids</taxon>
        <taxon>Brassicales</taxon>
        <taxon>Brassicaceae</taxon>
        <taxon>Camelineae</taxon>
        <taxon>Capsella</taxon>
    </lineage>
</organism>
<proteinExistence type="predicted"/>
<reference evidence="3" key="1">
    <citation type="journal article" date="2013" name="Nat. Genet.">
        <title>The Capsella rubella genome and the genomic consequences of rapid mating system evolution.</title>
        <authorList>
            <person name="Slotte T."/>
            <person name="Hazzouri K.M."/>
            <person name="Agren J.A."/>
            <person name="Koenig D."/>
            <person name="Maumus F."/>
            <person name="Guo Y.L."/>
            <person name="Steige K."/>
            <person name="Platts A.E."/>
            <person name="Escobar J.S."/>
            <person name="Newman L.K."/>
            <person name="Wang W."/>
            <person name="Mandakova T."/>
            <person name="Vello E."/>
            <person name="Smith L.M."/>
            <person name="Henz S.R."/>
            <person name="Steffen J."/>
            <person name="Takuno S."/>
            <person name="Brandvain Y."/>
            <person name="Coop G."/>
            <person name="Andolfatto P."/>
            <person name="Hu T.T."/>
            <person name="Blanchette M."/>
            <person name="Clark R.M."/>
            <person name="Quesneville H."/>
            <person name="Nordborg M."/>
            <person name="Gaut B.S."/>
            <person name="Lysak M.A."/>
            <person name="Jenkins J."/>
            <person name="Grimwood J."/>
            <person name="Chapman J."/>
            <person name="Prochnik S."/>
            <person name="Shu S."/>
            <person name="Rokhsar D."/>
            <person name="Schmutz J."/>
            <person name="Weigel D."/>
            <person name="Wright S.I."/>
        </authorList>
    </citation>
    <scope>NUCLEOTIDE SEQUENCE [LARGE SCALE GENOMIC DNA]</scope>
    <source>
        <strain evidence="3">cv. Monte Gargano</strain>
    </source>
</reference>